<evidence type="ECO:0000313" key="1">
    <source>
        <dbReference type="EMBL" id="KAH6632443.1"/>
    </source>
</evidence>
<dbReference type="EMBL" id="JAGIZQ010000004">
    <property type="protein sequence ID" value="KAH6632443.1"/>
    <property type="molecule type" value="Genomic_DNA"/>
</dbReference>
<gene>
    <name evidence="1" type="ORF">F5144DRAFT_574076</name>
</gene>
<organism evidence="1 2">
    <name type="scientific">Chaetomium tenue</name>
    <dbReference type="NCBI Taxonomy" id="1854479"/>
    <lineage>
        <taxon>Eukaryota</taxon>
        <taxon>Fungi</taxon>
        <taxon>Dikarya</taxon>
        <taxon>Ascomycota</taxon>
        <taxon>Pezizomycotina</taxon>
        <taxon>Sordariomycetes</taxon>
        <taxon>Sordariomycetidae</taxon>
        <taxon>Sordariales</taxon>
        <taxon>Chaetomiaceae</taxon>
        <taxon>Chaetomium</taxon>
    </lineage>
</organism>
<sequence>MADDGGSGGARPLDLLLEVPLESPRVLGDGFDSFEALFDYINQWAKPRGYAIIILRSSDCQEGRPRRYDLCCDIGGPHQHQLCHRRVEAFSKLTEEQRRARPPDEDSCTGSFRRQFGLPCSHEIEERLRANEGLTIQDTHVHWRLGKDLASGDLYLPILEPLAVVVRRGRPVIGPEQIPIAAIPRGDNYRRPAAASRQRDPSQWELVDQAEIQGDLYQGRDIEMSTPTPARGRGRGSGARGTTGRRGRGRGRGRGQQNRVDETQGRTGPASSAAIQLGTPEPDTPLA</sequence>
<dbReference type="Proteomes" id="UP000724584">
    <property type="component" value="Unassembled WGS sequence"/>
</dbReference>
<feature type="non-terminal residue" evidence="1">
    <location>
        <position position="287"/>
    </location>
</feature>
<proteinExistence type="predicted"/>
<keyword evidence="2" id="KW-1185">Reference proteome</keyword>
<name>A0ACB7P8Q4_9PEZI</name>
<comment type="caution">
    <text evidence="1">The sequence shown here is derived from an EMBL/GenBank/DDBJ whole genome shotgun (WGS) entry which is preliminary data.</text>
</comment>
<protein>
    <submittedName>
        <fullName evidence="1">Uncharacterized protein</fullName>
    </submittedName>
</protein>
<accession>A0ACB7P8Q4</accession>
<evidence type="ECO:0000313" key="2">
    <source>
        <dbReference type="Proteomes" id="UP000724584"/>
    </source>
</evidence>
<reference evidence="1 2" key="1">
    <citation type="journal article" date="2021" name="Nat. Commun.">
        <title>Genetic determinants of endophytism in the Arabidopsis root mycobiome.</title>
        <authorList>
            <person name="Mesny F."/>
            <person name="Miyauchi S."/>
            <person name="Thiergart T."/>
            <person name="Pickel B."/>
            <person name="Atanasova L."/>
            <person name="Karlsson M."/>
            <person name="Huettel B."/>
            <person name="Barry K.W."/>
            <person name="Haridas S."/>
            <person name="Chen C."/>
            <person name="Bauer D."/>
            <person name="Andreopoulos W."/>
            <person name="Pangilinan J."/>
            <person name="LaButti K."/>
            <person name="Riley R."/>
            <person name="Lipzen A."/>
            <person name="Clum A."/>
            <person name="Drula E."/>
            <person name="Henrissat B."/>
            <person name="Kohler A."/>
            <person name="Grigoriev I.V."/>
            <person name="Martin F.M."/>
            <person name="Hacquard S."/>
        </authorList>
    </citation>
    <scope>NUCLEOTIDE SEQUENCE [LARGE SCALE GENOMIC DNA]</scope>
    <source>
        <strain evidence="1 2">MPI-SDFR-AT-0079</strain>
    </source>
</reference>